<keyword evidence="1" id="KW-0812">Transmembrane</keyword>
<comment type="caution">
    <text evidence="2">The sequence shown here is derived from an EMBL/GenBank/DDBJ whole genome shotgun (WGS) entry which is preliminary data.</text>
</comment>
<evidence type="ECO:0000313" key="2">
    <source>
        <dbReference type="EMBL" id="OIJ17404.1"/>
    </source>
</evidence>
<dbReference type="Proteomes" id="UP000179524">
    <property type="component" value="Unassembled WGS sequence"/>
</dbReference>
<dbReference type="RefSeq" id="WP_071308129.1">
    <property type="nucleotide sequence ID" value="NZ_MLQR01000001.1"/>
</dbReference>
<keyword evidence="1" id="KW-0472">Membrane</keyword>
<evidence type="ECO:0000256" key="1">
    <source>
        <dbReference type="SAM" id="Phobius"/>
    </source>
</evidence>
<evidence type="ECO:0000313" key="3">
    <source>
        <dbReference type="Proteomes" id="UP000179524"/>
    </source>
</evidence>
<keyword evidence="1" id="KW-1133">Transmembrane helix</keyword>
<protein>
    <submittedName>
        <fullName evidence="2">Uncharacterized protein</fullName>
    </submittedName>
</protein>
<reference evidence="2 3" key="1">
    <citation type="submission" date="2016-10" db="EMBL/GenBank/DDBJ databases">
        <title>Draft genome sequences of four alkaliphilic bacteria belonging to the Anaerobacillus genus.</title>
        <authorList>
            <person name="Bassil N.M."/>
            <person name="Lloyd J.R."/>
        </authorList>
    </citation>
    <scope>NUCLEOTIDE SEQUENCE [LARGE SCALE GENOMIC DNA]</scope>
    <source>
        <strain evidence="2 3">DSM 18345</strain>
    </source>
</reference>
<accession>A0A1S2LYP6</accession>
<dbReference type="AlphaFoldDB" id="A0A1S2LYP6"/>
<dbReference type="NCBIfam" id="NF041644">
    <property type="entry name" value="CBO0543_fam"/>
    <property type="match status" value="1"/>
</dbReference>
<gene>
    <name evidence="2" type="ORF">BKP37_02560</name>
</gene>
<dbReference type="EMBL" id="MLQR01000001">
    <property type="protein sequence ID" value="OIJ17404.1"/>
    <property type="molecule type" value="Genomic_DNA"/>
</dbReference>
<sequence>MVACFKNYVFDKTLVETNRIKYPMRFLPQVFKINAVYEFLVCPYLSVWFRQTIYKSKPFKKILYLFFFSIPQGLFEILLEKETNMMSLKGIGSGIISFTRIFSKY</sequence>
<feature type="transmembrane region" description="Helical" evidence="1">
    <location>
        <begin position="31"/>
        <end position="50"/>
    </location>
</feature>
<keyword evidence="3" id="KW-1185">Reference proteome</keyword>
<proteinExistence type="predicted"/>
<feature type="transmembrane region" description="Helical" evidence="1">
    <location>
        <begin position="62"/>
        <end position="79"/>
    </location>
</feature>
<dbReference type="InterPro" id="IPR048147">
    <property type="entry name" value="CBO0543-like"/>
</dbReference>
<organism evidence="2 3">
    <name type="scientific">Anaerobacillus alkalilacustris</name>
    <dbReference type="NCBI Taxonomy" id="393763"/>
    <lineage>
        <taxon>Bacteria</taxon>
        <taxon>Bacillati</taxon>
        <taxon>Bacillota</taxon>
        <taxon>Bacilli</taxon>
        <taxon>Bacillales</taxon>
        <taxon>Bacillaceae</taxon>
        <taxon>Anaerobacillus</taxon>
    </lineage>
</organism>
<name>A0A1S2LYP6_9BACI</name>